<accession>A0AA41YV69</accession>
<protein>
    <submittedName>
        <fullName evidence="2">Alpha/beta hydrolase</fullName>
    </submittedName>
</protein>
<dbReference type="InterPro" id="IPR051044">
    <property type="entry name" value="MAG_DAG_Lipase"/>
</dbReference>
<dbReference type="RefSeq" id="WP_282583868.1">
    <property type="nucleotide sequence ID" value="NZ_JAMOIM010000003.1"/>
</dbReference>
<proteinExistence type="predicted"/>
<organism evidence="2 3">
    <name type="scientific">Lichenifustis flavocetrariae</name>
    <dbReference type="NCBI Taxonomy" id="2949735"/>
    <lineage>
        <taxon>Bacteria</taxon>
        <taxon>Pseudomonadati</taxon>
        <taxon>Pseudomonadota</taxon>
        <taxon>Alphaproteobacteria</taxon>
        <taxon>Hyphomicrobiales</taxon>
        <taxon>Lichenihabitantaceae</taxon>
        <taxon>Lichenifustis</taxon>
    </lineage>
</organism>
<feature type="domain" description="Serine aminopeptidase S33" evidence="1">
    <location>
        <begin position="49"/>
        <end position="305"/>
    </location>
</feature>
<dbReference type="InterPro" id="IPR022742">
    <property type="entry name" value="Hydrolase_4"/>
</dbReference>
<dbReference type="Pfam" id="PF12146">
    <property type="entry name" value="Hydrolase_4"/>
    <property type="match status" value="1"/>
</dbReference>
<dbReference type="Proteomes" id="UP001165667">
    <property type="component" value="Unassembled WGS sequence"/>
</dbReference>
<comment type="caution">
    <text evidence="2">The sequence shown here is derived from an EMBL/GenBank/DDBJ whole genome shotgun (WGS) entry which is preliminary data.</text>
</comment>
<sequence length="340" mass="37089">MIQSTSFEPATLVHLVQRAAPPGARLRLLTLKDGTRLRTARWHPDARVKTRGTVLICTGRGEFIEKYFEVATDLLARGFAVVVFDWRGQGMSSRALRNGRKGHVDDFKQFEADLTAVIEEVLETECPRPFFALAHSMGGAVMLHHARSGGCAFERIVLSAPMIAIHKLPAPDALHHLSRVLALVGLGSAFVPRGDRTAVLENGFDDNVLTSDPVRFADMMAVGRVESRLTIDAPTIAWFRAALDAMVPFAAADFASRIAVPILMVVPGHDRVVSVSAMERFGRQLKGGTCITIPGARHEILMERDELRDQFWAAFDAFIPGSVSPNRTALAESVSAGVGR</sequence>
<dbReference type="SUPFAM" id="SSF53474">
    <property type="entry name" value="alpha/beta-Hydrolases"/>
    <property type="match status" value="1"/>
</dbReference>
<dbReference type="AlphaFoldDB" id="A0AA41YV69"/>
<name>A0AA41YV69_9HYPH</name>
<dbReference type="InterPro" id="IPR029058">
    <property type="entry name" value="AB_hydrolase_fold"/>
</dbReference>
<evidence type="ECO:0000313" key="2">
    <source>
        <dbReference type="EMBL" id="MCW6507498.1"/>
    </source>
</evidence>
<dbReference type="EMBL" id="JAMOIM010000003">
    <property type="protein sequence ID" value="MCW6507498.1"/>
    <property type="molecule type" value="Genomic_DNA"/>
</dbReference>
<reference evidence="2" key="1">
    <citation type="submission" date="2022-05" db="EMBL/GenBank/DDBJ databases">
        <authorList>
            <person name="Pankratov T."/>
        </authorList>
    </citation>
    <scope>NUCLEOTIDE SEQUENCE</scope>
    <source>
        <strain evidence="2">BP6-180914</strain>
    </source>
</reference>
<evidence type="ECO:0000313" key="3">
    <source>
        <dbReference type="Proteomes" id="UP001165667"/>
    </source>
</evidence>
<dbReference type="GO" id="GO:0016787">
    <property type="term" value="F:hydrolase activity"/>
    <property type="evidence" value="ECO:0007669"/>
    <property type="project" value="UniProtKB-KW"/>
</dbReference>
<gene>
    <name evidence="2" type="ORF">M8523_05625</name>
</gene>
<dbReference type="Gene3D" id="3.40.50.1820">
    <property type="entry name" value="alpha/beta hydrolase"/>
    <property type="match status" value="1"/>
</dbReference>
<dbReference type="PANTHER" id="PTHR11614">
    <property type="entry name" value="PHOSPHOLIPASE-RELATED"/>
    <property type="match status" value="1"/>
</dbReference>
<keyword evidence="3" id="KW-1185">Reference proteome</keyword>
<evidence type="ECO:0000259" key="1">
    <source>
        <dbReference type="Pfam" id="PF12146"/>
    </source>
</evidence>
<keyword evidence="2" id="KW-0378">Hydrolase</keyword>